<accession>A0A382NLX2</accession>
<proteinExistence type="predicted"/>
<gene>
    <name evidence="1" type="ORF">METZ01_LOCUS313445</name>
</gene>
<protein>
    <submittedName>
        <fullName evidence="1">Uncharacterized protein</fullName>
    </submittedName>
</protein>
<evidence type="ECO:0000313" key="1">
    <source>
        <dbReference type="EMBL" id="SVC60591.1"/>
    </source>
</evidence>
<name>A0A382NLX2_9ZZZZ</name>
<feature type="non-terminal residue" evidence="1">
    <location>
        <position position="26"/>
    </location>
</feature>
<organism evidence="1">
    <name type="scientific">marine metagenome</name>
    <dbReference type="NCBI Taxonomy" id="408172"/>
    <lineage>
        <taxon>unclassified sequences</taxon>
        <taxon>metagenomes</taxon>
        <taxon>ecological metagenomes</taxon>
    </lineage>
</organism>
<dbReference type="EMBL" id="UINC01100492">
    <property type="protein sequence ID" value="SVC60591.1"/>
    <property type="molecule type" value="Genomic_DNA"/>
</dbReference>
<reference evidence="1" key="1">
    <citation type="submission" date="2018-05" db="EMBL/GenBank/DDBJ databases">
        <authorList>
            <person name="Lanie J.A."/>
            <person name="Ng W.-L."/>
            <person name="Kazmierczak K.M."/>
            <person name="Andrzejewski T.M."/>
            <person name="Davidsen T.M."/>
            <person name="Wayne K.J."/>
            <person name="Tettelin H."/>
            <person name="Glass J.I."/>
            <person name="Rusch D."/>
            <person name="Podicherti R."/>
            <person name="Tsui H.-C.T."/>
            <person name="Winkler M.E."/>
        </authorList>
    </citation>
    <scope>NUCLEOTIDE SEQUENCE</scope>
</reference>
<sequence>MVLYDETSSTYIQHVLPLGTFLVGWG</sequence>
<dbReference type="AlphaFoldDB" id="A0A382NLX2"/>